<comment type="cofactor">
    <cofactor evidence="1">
        <name>FAD</name>
        <dbReference type="ChEBI" id="CHEBI:57692"/>
    </cofactor>
</comment>
<proteinExistence type="predicted"/>
<evidence type="ECO:0000313" key="7">
    <source>
        <dbReference type="Proteomes" id="UP000008144"/>
    </source>
</evidence>
<dbReference type="GO" id="GO:0005782">
    <property type="term" value="C:peroxisomal matrix"/>
    <property type="evidence" value="ECO:0007669"/>
    <property type="project" value="UniProtKB-SubCell"/>
</dbReference>
<evidence type="ECO:0000256" key="4">
    <source>
        <dbReference type="ARBA" id="ARBA00022827"/>
    </source>
</evidence>
<evidence type="ECO:0000256" key="5">
    <source>
        <dbReference type="ARBA" id="ARBA00023002"/>
    </source>
</evidence>
<reference evidence="6" key="2">
    <citation type="journal article" date="2008" name="Genome Biol.">
        <title>Improved genome assembly and evidence-based global gene model set for the chordate Ciona intestinalis: new insight into intron and operon populations.</title>
        <authorList>
            <person name="Satou Y."/>
            <person name="Mineta K."/>
            <person name="Ogasawara M."/>
            <person name="Sasakura Y."/>
            <person name="Shoguchi E."/>
            <person name="Ueno K."/>
            <person name="Yamada L."/>
            <person name="Matsumoto J."/>
            <person name="Wasserscheid J."/>
            <person name="Dewar K."/>
            <person name="Wiley G.B."/>
            <person name="Macmil S.L."/>
            <person name="Roe B.A."/>
            <person name="Zeller R.W."/>
            <person name="Hastings K.E."/>
            <person name="Lemaire P."/>
            <person name="Lindquist E."/>
            <person name="Endo T."/>
            <person name="Hotta K."/>
            <person name="Inaba K."/>
        </authorList>
    </citation>
    <scope>NUCLEOTIDE SEQUENCE [LARGE SCALE GENOMIC DNA]</scope>
    <source>
        <strain evidence="6">wild type</strain>
    </source>
</reference>
<dbReference type="HOGENOM" id="CLU_2541886_0_0_1"/>
<reference evidence="7" key="1">
    <citation type="journal article" date="2002" name="Science">
        <title>The draft genome of Ciona intestinalis: insights into chordate and vertebrate origins.</title>
        <authorList>
            <person name="Dehal P."/>
            <person name="Satou Y."/>
            <person name="Campbell R.K."/>
            <person name="Chapman J."/>
            <person name="Degnan B."/>
            <person name="De Tomaso A."/>
            <person name="Davidson B."/>
            <person name="Di Gregorio A."/>
            <person name="Gelpke M."/>
            <person name="Goodstein D.M."/>
            <person name="Harafuji N."/>
            <person name="Hastings K.E."/>
            <person name="Ho I."/>
            <person name="Hotta K."/>
            <person name="Huang W."/>
            <person name="Kawashima T."/>
            <person name="Lemaire P."/>
            <person name="Martinez D."/>
            <person name="Meinertzhagen I.A."/>
            <person name="Necula S."/>
            <person name="Nonaka M."/>
            <person name="Putnam N."/>
            <person name="Rash S."/>
            <person name="Saiga H."/>
            <person name="Satake M."/>
            <person name="Terry A."/>
            <person name="Yamada L."/>
            <person name="Wang H.G."/>
            <person name="Awazu S."/>
            <person name="Azumi K."/>
            <person name="Boore J."/>
            <person name="Branno M."/>
            <person name="Chin-Bow S."/>
            <person name="DeSantis R."/>
            <person name="Doyle S."/>
            <person name="Francino P."/>
            <person name="Keys D.N."/>
            <person name="Haga S."/>
            <person name="Hayashi H."/>
            <person name="Hino K."/>
            <person name="Imai K.S."/>
            <person name="Inaba K."/>
            <person name="Kano S."/>
            <person name="Kobayashi K."/>
            <person name="Kobayashi M."/>
            <person name="Lee B.I."/>
            <person name="Makabe K.W."/>
            <person name="Manohar C."/>
            <person name="Matassi G."/>
            <person name="Medina M."/>
            <person name="Mochizuki Y."/>
            <person name="Mount S."/>
            <person name="Morishita T."/>
            <person name="Miura S."/>
            <person name="Nakayama A."/>
            <person name="Nishizaka S."/>
            <person name="Nomoto H."/>
            <person name="Ohta F."/>
            <person name="Oishi K."/>
            <person name="Rigoutsos I."/>
            <person name="Sano M."/>
            <person name="Sasaki A."/>
            <person name="Sasakura Y."/>
            <person name="Shoguchi E."/>
            <person name="Shin-i T."/>
            <person name="Spagnuolo A."/>
            <person name="Stainier D."/>
            <person name="Suzuki M.M."/>
            <person name="Tassy O."/>
            <person name="Takatori N."/>
            <person name="Tokuoka M."/>
            <person name="Yagi K."/>
            <person name="Yoshizaki F."/>
            <person name="Wada S."/>
            <person name="Zhang C."/>
            <person name="Hyatt P.D."/>
            <person name="Larimer F."/>
            <person name="Detter C."/>
            <person name="Doggett N."/>
            <person name="Glavina T."/>
            <person name="Hawkins T."/>
            <person name="Richardson P."/>
            <person name="Lucas S."/>
            <person name="Kohara Y."/>
            <person name="Levine M."/>
            <person name="Satoh N."/>
            <person name="Rokhsar D.S."/>
        </authorList>
    </citation>
    <scope>NUCLEOTIDE SEQUENCE [LARGE SCALE GENOMIC DNA]</scope>
</reference>
<keyword evidence="5" id="KW-0560">Oxidoreductase</keyword>
<dbReference type="InterPro" id="IPR023209">
    <property type="entry name" value="DAO"/>
</dbReference>
<evidence type="ECO:0000256" key="2">
    <source>
        <dbReference type="ARBA" id="ARBA00004253"/>
    </source>
</evidence>
<reference evidence="6" key="3">
    <citation type="submission" date="2025-08" db="UniProtKB">
        <authorList>
            <consortium name="Ensembl"/>
        </authorList>
    </citation>
    <scope>IDENTIFICATION</scope>
</reference>
<keyword evidence="7" id="KW-1185">Reference proteome</keyword>
<evidence type="ECO:0000256" key="3">
    <source>
        <dbReference type="ARBA" id="ARBA00022630"/>
    </source>
</evidence>
<dbReference type="AlphaFoldDB" id="F6YME4"/>
<dbReference type="GO" id="GO:0046416">
    <property type="term" value="P:D-amino acid metabolic process"/>
    <property type="evidence" value="ECO:0007669"/>
    <property type="project" value="InterPro"/>
</dbReference>
<dbReference type="Proteomes" id="UP000008144">
    <property type="component" value="Chromosome 5"/>
</dbReference>
<reference evidence="6" key="4">
    <citation type="submission" date="2025-09" db="UniProtKB">
        <authorList>
            <consortium name="Ensembl"/>
        </authorList>
    </citation>
    <scope>IDENTIFICATION</scope>
</reference>
<name>F6YME4_CIOIN</name>
<dbReference type="GO" id="GO:0003884">
    <property type="term" value="F:D-amino-acid oxidase activity"/>
    <property type="evidence" value="ECO:0007669"/>
    <property type="project" value="InterPro"/>
</dbReference>
<evidence type="ECO:0000313" key="6">
    <source>
        <dbReference type="Ensembl" id="ENSCINP00000016587.3"/>
    </source>
</evidence>
<dbReference type="GO" id="GO:0071949">
    <property type="term" value="F:FAD binding"/>
    <property type="evidence" value="ECO:0007669"/>
    <property type="project" value="InterPro"/>
</dbReference>
<organism evidence="6 7">
    <name type="scientific">Ciona intestinalis</name>
    <name type="common">Transparent sea squirt</name>
    <name type="synonym">Ascidia intestinalis</name>
    <dbReference type="NCBI Taxonomy" id="7719"/>
    <lineage>
        <taxon>Eukaryota</taxon>
        <taxon>Metazoa</taxon>
        <taxon>Chordata</taxon>
        <taxon>Tunicata</taxon>
        <taxon>Ascidiacea</taxon>
        <taxon>Phlebobranchia</taxon>
        <taxon>Cionidae</taxon>
        <taxon>Ciona</taxon>
    </lineage>
</organism>
<dbReference type="PANTHER" id="PTHR11530:SF11">
    <property type="entry name" value="D-ASPARTATE OXIDASE"/>
    <property type="match status" value="1"/>
</dbReference>
<dbReference type="Gene3D" id="3.40.50.720">
    <property type="entry name" value="NAD(P)-binding Rossmann-like Domain"/>
    <property type="match status" value="1"/>
</dbReference>
<dbReference type="Ensembl" id="ENSCINT00000016587.3">
    <property type="protein sequence ID" value="ENSCINP00000016587.3"/>
    <property type="gene ID" value="ENSCING00000008118.3"/>
</dbReference>
<dbReference type="STRING" id="7719.ENSCINP00000016587"/>
<accession>F6YME4</accession>
<keyword evidence="3" id="KW-0285">Flavoprotein</keyword>
<keyword evidence="4" id="KW-0274">FAD</keyword>
<comment type="subcellular location">
    <subcellularLocation>
        <location evidence="2">Peroxisome matrix</location>
    </subcellularLocation>
</comment>
<dbReference type="InParanoid" id="F6YME4"/>
<evidence type="ECO:0008006" key="8">
    <source>
        <dbReference type="Google" id="ProtNLM"/>
    </source>
</evidence>
<protein>
    <recommendedName>
        <fullName evidence="8">FAD dependent oxidoreductase domain-containing protein</fullName>
    </recommendedName>
</protein>
<dbReference type="EMBL" id="EAAA01002198">
    <property type="status" value="NOT_ANNOTATED_CDS"/>
    <property type="molecule type" value="Genomic_DNA"/>
</dbReference>
<evidence type="ECO:0000256" key="1">
    <source>
        <dbReference type="ARBA" id="ARBA00001974"/>
    </source>
</evidence>
<sequence>MSGGKLIKKHISSFEDLSDFDIIINCAGIGAKFLTSDKELYPVKGQTITTWKLTKKTPIKYGVTAVSLNQVCDTAKSKVNMLG</sequence>
<dbReference type="PANTHER" id="PTHR11530">
    <property type="entry name" value="D-AMINO ACID OXIDASE"/>
    <property type="match status" value="1"/>
</dbReference>